<gene>
    <name evidence="1" type="ORF">HI921_14510</name>
</gene>
<dbReference type="Proteomes" id="UP000557857">
    <property type="component" value="Unassembled WGS sequence"/>
</dbReference>
<proteinExistence type="predicted"/>
<sequence>MNDRRRRVVKLKKQELNVKKVKVASEYRISTEEAVRFAREVTKALGRMAEDFGNAFASFGKNLQRNMEEAE</sequence>
<dbReference type="EMBL" id="JABCAG010000068">
    <property type="protein sequence ID" value="NMP59654.1"/>
    <property type="molecule type" value="Genomic_DNA"/>
</dbReference>
<name>A0A2M9FUG2_ENTMU</name>
<comment type="caution">
    <text evidence="1">The sequence shown here is derived from an EMBL/GenBank/DDBJ whole genome shotgun (WGS) entry which is preliminary data.</text>
</comment>
<dbReference type="RefSeq" id="WP_066025406.1">
    <property type="nucleotide sequence ID" value="NZ_CP083695.1"/>
</dbReference>
<organism evidence="1 2">
    <name type="scientific">Enterococcus mundtii</name>
    <dbReference type="NCBI Taxonomy" id="53346"/>
    <lineage>
        <taxon>Bacteria</taxon>
        <taxon>Bacillati</taxon>
        <taxon>Bacillota</taxon>
        <taxon>Bacilli</taxon>
        <taxon>Lactobacillales</taxon>
        <taxon>Enterococcaceae</taxon>
        <taxon>Enterococcus</taxon>
    </lineage>
</organism>
<protein>
    <submittedName>
        <fullName evidence="1">Toxin PIN</fullName>
    </submittedName>
</protein>
<accession>A0A2M9FUG2</accession>
<dbReference type="AlphaFoldDB" id="A0A2M9FUG2"/>
<evidence type="ECO:0000313" key="2">
    <source>
        <dbReference type="Proteomes" id="UP000557857"/>
    </source>
</evidence>
<evidence type="ECO:0000313" key="1">
    <source>
        <dbReference type="EMBL" id="NMP59654.1"/>
    </source>
</evidence>
<reference evidence="1 2" key="1">
    <citation type="submission" date="2020-04" db="EMBL/GenBank/DDBJ databases">
        <authorList>
            <person name="Abaymova A."/>
            <person name="Teymurazov M."/>
            <person name="Tazyna O."/>
            <person name="Chatushin Y."/>
            <person name="Svetoch E."/>
            <person name="Pereligyn V."/>
            <person name="Pohylenko V."/>
            <person name="Platonov M."/>
            <person name="Kartsev N."/>
            <person name="Skryabin Y."/>
            <person name="Sizova A."/>
            <person name="Solomentsev V."/>
            <person name="Kislichkina A."/>
            <person name="Bogun A."/>
        </authorList>
    </citation>
    <scope>NUCLEOTIDE SEQUENCE [LARGE SCALE GENOMIC DNA]</scope>
    <source>
        <strain evidence="2">SCPM-O-B-8398 (E28)</strain>
    </source>
</reference>